<reference evidence="1 2" key="1">
    <citation type="journal article" date="2021" name="Nat. Commun.">
        <title>Genetic determinants of endophytism in the Arabidopsis root mycobiome.</title>
        <authorList>
            <person name="Mesny F."/>
            <person name="Miyauchi S."/>
            <person name="Thiergart T."/>
            <person name="Pickel B."/>
            <person name="Atanasova L."/>
            <person name="Karlsson M."/>
            <person name="Huettel B."/>
            <person name="Barry K.W."/>
            <person name="Haridas S."/>
            <person name="Chen C."/>
            <person name="Bauer D."/>
            <person name="Andreopoulos W."/>
            <person name="Pangilinan J."/>
            <person name="LaButti K."/>
            <person name="Riley R."/>
            <person name="Lipzen A."/>
            <person name="Clum A."/>
            <person name="Drula E."/>
            <person name="Henrissat B."/>
            <person name="Kohler A."/>
            <person name="Grigoriev I.V."/>
            <person name="Martin F.M."/>
            <person name="Hacquard S."/>
        </authorList>
    </citation>
    <scope>NUCLEOTIDE SEQUENCE [LARGE SCALE GENOMIC DNA]</scope>
    <source>
        <strain evidence="1 2">MPI-SDFR-AT-0079</strain>
    </source>
</reference>
<name>A0ACB7P3H5_9PEZI</name>
<proteinExistence type="predicted"/>
<keyword evidence="2" id="KW-1185">Reference proteome</keyword>
<gene>
    <name evidence="1" type="ORF">F5144DRAFT_579572</name>
</gene>
<accession>A0ACB7P3H5</accession>
<comment type="caution">
    <text evidence="1">The sequence shown here is derived from an EMBL/GenBank/DDBJ whole genome shotgun (WGS) entry which is preliminary data.</text>
</comment>
<organism evidence="1 2">
    <name type="scientific">Chaetomium tenue</name>
    <dbReference type="NCBI Taxonomy" id="1854479"/>
    <lineage>
        <taxon>Eukaryota</taxon>
        <taxon>Fungi</taxon>
        <taxon>Dikarya</taxon>
        <taxon>Ascomycota</taxon>
        <taxon>Pezizomycotina</taxon>
        <taxon>Sordariomycetes</taxon>
        <taxon>Sordariomycetidae</taxon>
        <taxon>Sordariales</taxon>
        <taxon>Chaetomiaceae</taxon>
        <taxon>Chaetomium</taxon>
    </lineage>
</organism>
<dbReference type="EMBL" id="JAGIZQ010000005">
    <property type="protein sequence ID" value="KAH6628603.1"/>
    <property type="molecule type" value="Genomic_DNA"/>
</dbReference>
<sequence length="107" mass="11651">MGAVVSCVSEYSYYNPTNSPTSPILTYHPPFQIQSCFRTIGRTIMAIINGIGGIIMAIVNGIVNFLNIIVGCLTCNTCGGRRRHSAGRTHGTTTGRHRGFGRRRHVV</sequence>
<evidence type="ECO:0000313" key="2">
    <source>
        <dbReference type="Proteomes" id="UP000724584"/>
    </source>
</evidence>
<evidence type="ECO:0000313" key="1">
    <source>
        <dbReference type="EMBL" id="KAH6628603.1"/>
    </source>
</evidence>
<protein>
    <submittedName>
        <fullName evidence="1">Uncharacterized protein</fullName>
    </submittedName>
</protein>
<dbReference type="Proteomes" id="UP000724584">
    <property type="component" value="Unassembled WGS sequence"/>
</dbReference>